<proteinExistence type="predicted"/>
<evidence type="ECO:0000313" key="1">
    <source>
        <dbReference type="EMBL" id="PIS21801.1"/>
    </source>
</evidence>
<protein>
    <recommendedName>
        <fullName evidence="3">Antitoxin</fullName>
    </recommendedName>
</protein>
<reference evidence="2" key="1">
    <citation type="submission" date="2017-09" db="EMBL/GenBank/DDBJ databases">
        <title>Depth-based differentiation of microbial function through sediment-hosted aquifers and enrichment of novel symbionts in the deep terrestrial subsurface.</title>
        <authorList>
            <person name="Probst A.J."/>
            <person name="Ladd B."/>
            <person name="Jarett J.K."/>
            <person name="Geller-Mcgrath D.E."/>
            <person name="Sieber C.M.K."/>
            <person name="Emerson J.B."/>
            <person name="Anantharaman K."/>
            <person name="Thomas B.C."/>
            <person name="Malmstrom R."/>
            <person name="Stieglmeier M."/>
            <person name="Klingl A."/>
            <person name="Woyke T."/>
            <person name="Ryan C.M."/>
            <person name="Banfield J.F."/>
        </authorList>
    </citation>
    <scope>NUCLEOTIDE SEQUENCE [LARGE SCALE GENOMIC DNA]</scope>
</reference>
<evidence type="ECO:0008006" key="3">
    <source>
        <dbReference type="Google" id="ProtNLM"/>
    </source>
</evidence>
<sequence>MKYFELTNEEKSIEKIYDKGKFTPVADKEKLKEAYREIAENALNKTRNINIRLSEKTLAKLKEKAANQGLPYQTMVASILHQYTNESAED</sequence>
<dbReference type="AlphaFoldDB" id="A0A2H0XAB0"/>
<accession>A0A2H0XAB0</accession>
<dbReference type="Pfam" id="PF12441">
    <property type="entry name" value="CopG_antitoxin"/>
    <property type="match status" value="1"/>
</dbReference>
<dbReference type="EMBL" id="PEYV01000016">
    <property type="protein sequence ID" value="PIS21801.1"/>
    <property type="molecule type" value="Genomic_DNA"/>
</dbReference>
<evidence type="ECO:0000313" key="2">
    <source>
        <dbReference type="Proteomes" id="UP000231098"/>
    </source>
</evidence>
<dbReference type="InterPro" id="IPR022148">
    <property type="entry name" value="CopG_antitoxin"/>
</dbReference>
<organism evidence="1 2">
    <name type="scientific">candidate division WWE3 bacterium CG08_land_8_20_14_0_20_41_15</name>
    <dbReference type="NCBI Taxonomy" id="1975086"/>
    <lineage>
        <taxon>Bacteria</taxon>
        <taxon>Katanobacteria</taxon>
    </lineage>
</organism>
<comment type="caution">
    <text evidence="1">The sequence shown here is derived from an EMBL/GenBank/DDBJ whole genome shotgun (WGS) entry which is preliminary data.</text>
</comment>
<dbReference type="Proteomes" id="UP000231098">
    <property type="component" value="Unassembled WGS sequence"/>
</dbReference>
<name>A0A2H0XAB0_UNCKA</name>
<gene>
    <name evidence="1" type="ORF">COT51_00855</name>
</gene>